<proteinExistence type="predicted"/>
<accession>A0ABN8XK76</accession>
<dbReference type="EMBL" id="CATKSN020000182">
    <property type="protein sequence ID" value="CAI9149218.1"/>
    <property type="molecule type" value="Genomic_DNA"/>
</dbReference>
<name>A0ABN8XK76_RANTA</name>
<comment type="caution">
    <text evidence="1">The sequence shown here is derived from an EMBL/GenBank/DDBJ whole genome shotgun (WGS) entry which is preliminary data.</text>
</comment>
<dbReference type="Proteomes" id="UP001176941">
    <property type="component" value="Unassembled WGS sequence"/>
</dbReference>
<evidence type="ECO:0000313" key="2">
    <source>
        <dbReference type="Proteomes" id="UP001176941"/>
    </source>
</evidence>
<evidence type="ECO:0000313" key="1">
    <source>
        <dbReference type="EMBL" id="CAI9149218.1"/>
    </source>
</evidence>
<sequence>MGGSKSFGGCRRLQLPLQVEYDSAHYPVGGPPNFRECHHWTPHCLTVLVFFLATGRAVLAADAPPTHGQRWPRLVNAGEDSSSPRWIPLDSSAWLSANSPQVYAAAFEEAAGAAGNDPTAYVTESFLLVDGIEALVNLAPAEALVKARIGNMASRHYGKAKCLALGLERLELQHFQEGWPNPPVFPSDWATTKKYPASGLRFFVQSQILASEVEVGVLLLLR</sequence>
<gene>
    <name evidence="1" type="ORF">MRATA1EN1_LOCUS30836</name>
</gene>
<reference evidence="1" key="1">
    <citation type="submission" date="2023-04" db="EMBL/GenBank/DDBJ databases">
        <authorList>
            <consortium name="ELIXIR-Norway"/>
        </authorList>
    </citation>
    <scope>NUCLEOTIDE SEQUENCE [LARGE SCALE GENOMIC DNA]</scope>
</reference>
<keyword evidence="2" id="KW-1185">Reference proteome</keyword>
<organism evidence="1 2">
    <name type="scientific">Rangifer tarandus platyrhynchus</name>
    <name type="common">Svalbard reindeer</name>
    <dbReference type="NCBI Taxonomy" id="3082113"/>
    <lineage>
        <taxon>Eukaryota</taxon>
        <taxon>Metazoa</taxon>
        <taxon>Chordata</taxon>
        <taxon>Craniata</taxon>
        <taxon>Vertebrata</taxon>
        <taxon>Euteleostomi</taxon>
        <taxon>Mammalia</taxon>
        <taxon>Eutheria</taxon>
        <taxon>Laurasiatheria</taxon>
        <taxon>Artiodactyla</taxon>
        <taxon>Ruminantia</taxon>
        <taxon>Pecora</taxon>
        <taxon>Cervidae</taxon>
        <taxon>Odocoileinae</taxon>
        <taxon>Rangifer</taxon>
    </lineage>
</organism>
<protein>
    <submittedName>
        <fullName evidence="1">Uncharacterized protein</fullName>
    </submittedName>
</protein>